<dbReference type="Proteomes" id="UP001139031">
    <property type="component" value="Unassembled WGS sequence"/>
</dbReference>
<accession>A0ABS7TTT8</accession>
<dbReference type="RefSeq" id="WP_224193421.1">
    <property type="nucleotide sequence ID" value="NZ_JAIRAU010000027.1"/>
</dbReference>
<dbReference type="Pfam" id="PF00232">
    <property type="entry name" value="Glyco_hydro_1"/>
    <property type="match status" value="1"/>
</dbReference>
<gene>
    <name evidence="1" type="ORF">K7C98_20665</name>
</gene>
<dbReference type="InterPro" id="IPR001360">
    <property type="entry name" value="Glyco_hydro_1"/>
</dbReference>
<organism evidence="1 2">
    <name type="scientific">Nannocystis pusilla</name>
    <dbReference type="NCBI Taxonomy" id="889268"/>
    <lineage>
        <taxon>Bacteria</taxon>
        <taxon>Pseudomonadati</taxon>
        <taxon>Myxococcota</taxon>
        <taxon>Polyangia</taxon>
        <taxon>Nannocystales</taxon>
        <taxon>Nannocystaceae</taxon>
        <taxon>Nannocystis</taxon>
    </lineage>
</organism>
<dbReference type="EMBL" id="JAIRAU010000027">
    <property type="protein sequence ID" value="MBZ5711660.1"/>
    <property type="molecule type" value="Genomic_DNA"/>
</dbReference>
<protein>
    <submittedName>
        <fullName evidence="1">Family 1 glycosylhydrolase</fullName>
    </submittedName>
</protein>
<keyword evidence="2" id="KW-1185">Reference proteome</keyword>
<dbReference type="Gene3D" id="3.20.20.80">
    <property type="entry name" value="Glycosidases"/>
    <property type="match status" value="1"/>
</dbReference>
<sequence>MDETLVSSPPPLELWGGIECTVNRVGDRVYDQLRAGGHHERDGDLDAIAGLGLTALRYPVLWERTEVAPGRHEFAWADRRLARLRAHGITPIVGLVHHGSGPRHTHLLDPRFPGLLADYAGLVARRYPWVDLYTPVNEPLTTARFSGLYGHWYPHHRSDASFCRALVHQCRATQLAMRAIRRVHPRARLVHTEDLGATLSTPALLYQAEFENQRRFLSHDLLCGRVGRDHPLYDYLQSAGVTEAELAPMRDEPPPDLLGVNHYITSVRFLDDRVEHYPPLLVGGNGRHRYVDVEAVRVCADEWPRPHELLLELGRRYPLPLAITEVHLACTVDEQIRWFHELWRAAERCRRLGVDVRAVTAWSLLGAHDWHCLVTRPIGRYEPGAFDVSDGAPRPTELARFLAGVARGNASHPALDRPGWWRLPARLLHPPVTPARRPSSRPEVEVVGSD</sequence>
<evidence type="ECO:0000313" key="1">
    <source>
        <dbReference type="EMBL" id="MBZ5711660.1"/>
    </source>
</evidence>
<comment type="caution">
    <text evidence="1">The sequence shown here is derived from an EMBL/GenBank/DDBJ whole genome shotgun (WGS) entry which is preliminary data.</text>
</comment>
<evidence type="ECO:0000313" key="2">
    <source>
        <dbReference type="Proteomes" id="UP001139031"/>
    </source>
</evidence>
<dbReference type="SUPFAM" id="SSF51445">
    <property type="entry name" value="(Trans)glycosidases"/>
    <property type="match status" value="1"/>
</dbReference>
<name>A0ABS7TTT8_9BACT</name>
<dbReference type="InterPro" id="IPR017853">
    <property type="entry name" value="GH"/>
</dbReference>
<reference evidence="1" key="1">
    <citation type="submission" date="2021-08" db="EMBL/GenBank/DDBJ databases">
        <authorList>
            <person name="Stevens D.C."/>
        </authorList>
    </citation>
    <scope>NUCLEOTIDE SEQUENCE</scope>
    <source>
        <strain evidence="1">DSM 53165</strain>
    </source>
</reference>
<proteinExistence type="predicted"/>